<dbReference type="SMART" id="SM00028">
    <property type="entry name" value="TPR"/>
    <property type="match status" value="5"/>
</dbReference>
<evidence type="ECO:0000256" key="3">
    <source>
        <dbReference type="PROSITE-ProRule" id="PRU00339"/>
    </source>
</evidence>
<gene>
    <name evidence="4" type="ORF">ACX27_20595</name>
</gene>
<dbReference type="PANTHER" id="PTHR45641">
    <property type="entry name" value="TETRATRICOPEPTIDE REPEAT PROTEIN (AFU_ORTHOLOGUE AFUA_6G03870)"/>
    <property type="match status" value="1"/>
</dbReference>
<evidence type="ECO:0000313" key="5">
    <source>
        <dbReference type="Proteomes" id="UP000062645"/>
    </source>
</evidence>
<keyword evidence="5" id="KW-1185">Reference proteome</keyword>
<dbReference type="Gene3D" id="1.25.40.10">
    <property type="entry name" value="Tetratricopeptide repeat domain"/>
    <property type="match status" value="3"/>
</dbReference>
<proteinExistence type="predicted"/>
<keyword evidence="1" id="KW-0677">Repeat</keyword>
<dbReference type="SUPFAM" id="SSF48452">
    <property type="entry name" value="TPR-like"/>
    <property type="match status" value="1"/>
</dbReference>
<dbReference type="Pfam" id="PF13181">
    <property type="entry name" value="TPR_8"/>
    <property type="match status" value="1"/>
</dbReference>
<sequence length="353" mass="39118">MQFSPILATILLTVSSPTLALYYFSPSLAQAPTPTAEERITEAIMLNNQGEGLVYKDLVGLADLQAGLELFQQSLAIFKQYGAKAGEANSLVNIGYVYLRKGEYAKALDFLQSALDIRRKLRDKENEWIPLSYIAEVYLNLGDYQKALDFYQPALKVLQELKAANSQGYNYTTSETILLADIGSVYFRTGKYSQALDFYQQSLTIQKAKGDKSGTAQTLNNIGVVYLNLGNYAQALDSYQQGLKDLQECCSNFYGTQAAIFNNISGAYFSLGQYQKSLEFAEKSTNIYKKLGTGEYKSTDEQAIKLLYNALGQNAQALQQVTNRANVGDAFGKDSFQFQGAALNLNNIGQIYF</sequence>
<dbReference type="PROSITE" id="PS50005">
    <property type="entry name" value="TPR"/>
    <property type="match status" value="4"/>
</dbReference>
<feature type="repeat" description="TPR" evidence="3">
    <location>
        <begin position="88"/>
        <end position="121"/>
    </location>
</feature>
<dbReference type="PANTHER" id="PTHR45641:SF19">
    <property type="entry name" value="NEPHROCYSTIN-3"/>
    <property type="match status" value="1"/>
</dbReference>
<evidence type="ECO:0000256" key="2">
    <source>
        <dbReference type="ARBA" id="ARBA00022803"/>
    </source>
</evidence>
<feature type="repeat" description="TPR" evidence="3">
    <location>
        <begin position="216"/>
        <end position="249"/>
    </location>
</feature>
<organism evidence="4 5">
    <name type="scientific">Nostoc piscinale CENA21</name>
    <dbReference type="NCBI Taxonomy" id="224013"/>
    <lineage>
        <taxon>Bacteria</taxon>
        <taxon>Bacillati</taxon>
        <taxon>Cyanobacteriota</taxon>
        <taxon>Cyanophyceae</taxon>
        <taxon>Nostocales</taxon>
        <taxon>Nostocaceae</taxon>
        <taxon>Nostoc</taxon>
    </lineage>
</organism>
<dbReference type="PATRIC" id="fig|224013.5.peg.4934"/>
<dbReference type="KEGG" id="npz:ACX27_20595"/>
<dbReference type="Proteomes" id="UP000062645">
    <property type="component" value="Chromosome"/>
</dbReference>
<feature type="repeat" description="TPR" evidence="3">
    <location>
        <begin position="176"/>
        <end position="209"/>
    </location>
</feature>
<accession>A0A0M4TYI7</accession>
<dbReference type="Pfam" id="PF13424">
    <property type="entry name" value="TPR_12"/>
    <property type="match status" value="2"/>
</dbReference>
<protein>
    <submittedName>
        <fullName evidence="4">Uncharacterized protein</fullName>
    </submittedName>
</protein>
<feature type="repeat" description="TPR" evidence="3">
    <location>
        <begin position="128"/>
        <end position="161"/>
    </location>
</feature>
<dbReference type="InterPro" id="IPR011990">
    <property type="entry name" value="TPR-like_helical_dom_sf"/>
</dbReference>
<dbReference type="PROSITE" id="PS50293">
    <property type="entry name" value="TPR_REGION"/>
    <property type="match status" value="2"/>
</dbReference>
<evidence type="ECO:0000313" key="4">
    <source>
        <dbReference type="EMBL" id="ALF54689.1"/>
    </source>
</evidence>
<dbReference type="STRING" id="224013.ACX27_20595"/>
<dbReference type="InterPro" id="IPR019734">
    <property type="entry name" value="TPR_rpt"/>
</dbReference>
<dbReference type="Pfam" id="PF13374">
    <property type="entry name" value="TPR_10"/>
    <property type="match status" value="1"/>
</dbReference>
<keyword evidence="2 3" id="KW-0802">TPR repeat</keyword>
<dbReference type="AlphaFoldDB" id="A0A0M4TYI7"/>
<dbReference type="EMBL" id="CP012036">
    <property type="protein sequence ID" value="ALF54689.1"/>
    <property type="molecule type" value="Genomic_DNA"/>
</dbReference>
<reference evidence="5" key="1">
    <citation type="submission" date="2015-07" db="EMBL/GenBank/DDBJ databases">
        <title>Genome Of Nitrogen-Fixing Cyanobacterium Nostoc piscinale CENA21 From Solimoes/Amazon River Floodplain Sediments And Comparative Genomics To Uncover Biosynthetic Natural Products Potential.</title>
        <authorList>
            <person name="Leao T.F."/>
            <person name="Leao P.N."/>
            <person name="Guimaraes P.I."/>
            <person name="de Melo A.G.C."/>
            <person name="Ramos R.T.J."/>
            <person name="Silva A."/>
            <person name="Fiore M.F."/>
            <person name="Schneider M.P.C."/>
        </authorList>
    </citation>
    <scope>NUCLEOTIDE SEQUENCE [LARGE SCALE GENOMIC DNA]</scope>
    <source>
        <strain evidence="5">CENA21</strain>
    </source>
</reference>
<evidence type="ECO:0000256" key="1">
    <source>
        <dbReference type="ARBA" id="ARBA00022737"/>
    </source>
</evidence>
<reference evidence="4 5" key="2">
    <citation type="journal article" date="2016" name="Genome Announc.">
        <title>Draft Genome Sequence of the N2-Fixing Cyanobacterium Nostoc piscinale CENA21, Isolated from the Brazilian Amazon Floodplain.</title>
        <authorList>
            <person name="Leao T."/>
            <person name="Guimaraes P.I."/>
            <person name="de Melo A.G."/>
            <person name="Ramos R.T."/>
            <person name="Leao P.N."/>
            <person name="Silva A."/>
            <person name="Fiore M.F."/>
            <person name="Schneider M.P."/>
        </authorList>
    </citation>
    <scope>NUCLEOTIDE SEQUENCE [LARGE SCALE GENOMIC DNA]</scope>
    <source>
        <strain evidence="4 5">CENA21</strain>
    </source>
</reference>
<name>A0A0M4TYI7_9NOSO</name>